<dbReference type="PROSITE" id="PS51986">
    <property type="entry name" value="GS_BETA_GRASP"/>
    <property type="match status" value="1"/>
</dbReference>
<keyword evidence="4" id="KW-0547">Nucleotide-binding</keyword>
<dbReference type="GO" id="GO:0004356">
    <property type="term" value="F:glutamine synthetase activity"/>
    <property type="evidence" value="ECO:0007669"/>
    <property type="project" value="UniProtKB-EC"/>
</dbReference>
<evidence type="ECO:0000256" key="6">
    <source>
        <dbReference type="PROSITE-ProRule" id="PRU01330"/>
    </source>
</evidence>
<comment type="caution">
    <text evidence="8">The sequence shown here is derived from an EMBL/GenBank/DDBJ whole genome shotgun (WGS) entry which is preliminary data.</text>
</comment>
<organism evidence="8 9">
    <name type="scientific">Tropilaelaps mercedesae</name>
    <dbReference type="NCBI Taxonomy" id="418985"/>
    <lineage>
        <taxon>Eukaryota</taxon>
        <taxon>Metazoa</taxon>
        <taxon>Ecdysozoa</taxon>
        <taxon>Arthropoda</taxon>
        <taxon>Chelicerata</taxon>
        <taxon>Arachnida</taxon>
        <taxon>Acari</taxon>
        <taxon>Parasitiformes</taxon>
        <taxon>Mesostigmata</taxon>
        <taxon>Gamasina</taxon>
        <taxon>Dermanyssoidea</taxon>
        <taxon>Laelapidae</taxon>
        <taxon>Tropilaelaps</taxon>
    </lineage>
</organism>
<keyword evidence="9" id="KW-1185">Reference proteome</keyword>
<dbReference type="FunFam" id="3.10.20.70:FF:000004">
    <property type="entry name" value="Glutamine synthetase"/>
    <property type="match status" value="1"/>
</dbReference>
<dbReference type="SUPFAM" id="SSF55931">
    <property type="entry name" value="Glutamine synthetase/guanido kinase"/>
    <property type="match status" value="1"/>
</dbReference>
<dbReference type="Proteomes" id="UP000192247">
    <property type="component" value="Unassembled WGS sequence"/>
</dbReference>
<dbReference type="InterPro" id="IPR008147">
    <property type="entry name" value="Gln_synt_N"/>
</dbReference>
<evidence type="ECO:0000259" key="7">
    <source>
        <dbReference type="PROSITE" id="PS51986"/>
    </source>
</evidence>
<keyword evidence="5" id="KW-0067">ATP-binding</keyword>
<sequence>MMAGHHPGKTTLNAYLSLPQPRDKIQVTYIWIDGTQEGLRSKTKTLNKEPTKTEEVPIWNFDGSSTAQSEGQNSDVYLYPVALFKDPFLGGPNKLVICETFTWDKKPHPTNKRNSCKKAADRCADQKPWFGIEQEYTLLDVDGHPYMWPKQGFPGPQGEWLC</sequence>
<dbReference type="Pfam" id="PF03951">
    <property type="entry name" value="Gln-synt_N"/>
    <property type="match status" value="1"/>
</dbReference>
<dbReference type="InParanoid" id="A0A1V9XUR5"/>
<comment type="similarity">
    <text evidence="1 6">Belongs to the glutamine synthetase family.</text>
</comment>
<dbReference type="InterPro" id="IPR027302">
    <property type="entry name" value="Gln_synth_N_conserv_site"/>
</dbReference>
<proteinExistence type="inferred from homology"/>
<dbReference type="GO" id="GO:0006542">
    <property type="term" value="P:glutamine biosynthetic process"/>
    <property type="evidence" value="ECO:0007669"/>
    <property type="project" value="InterPro"/>
</dbReference>
<accession>A0A1V9XUR5</accession>
<protein>
    <recommendedName>
        <fullName evidence="2">glutamine synthetase</fullName>
        <ecNumber evidence="2">6.3.1.2</ecNumber>
    </recommendedName>
</protein>
<dbReference type="GO" id="GO:0005737">
    <property type="term" value="C:cytoplasm"/>
    <property type="evidence" value="ECO:0007669"/>
    <property type="project" value="TreeGrafter"/>
</dbReference>
<name>A0A1V9XUR5_9ACAR</name>
<dbReference type="InterPro" id="IPR050292">
    <property type="entry name" value="Glutamine_Synthetase"/>
</dbReference>
<dbReference type="AlphaFoldDB" id="A0A1V9XUR5"/>
<dbReference type="InterPro" id="IPR014746">
    <property type="entry name" value="Gln_synth/guanido_kin_cat_dom"/>
</dbReference>
<dbReference type="PANTHER" id="PTHR20852:SF57">
    <property type="entry name" value="GLUTAMINE SYNTHETASE 2 CYTOPLASMIC"/>
    <property type="match status" value="1"/>
</dbReference>
<dbReference type="InterPro" id="IPR036651">
    <property type="entry name" value="Gln_synt_N_sf"/>
</dbReference>
<dbReference type="SUPFAM" id="SSF54368">
    <property type="entry name" value="Glutamine synthetase, N-terminal domain"/>
    <property type="match status" value="1"/>
</dbReference>
<dbReference type="GO" id="GO:0005524">
    <property type="term" value="F:ATP binding"/>
    <property type="evidence" value="ECO:0007669"/>
    <property type="project" value="UniProtKB-KW"/>
</dbReference>
<feature type="domain" description="GS beta-grasp" evidence="7">
    <location>
        <begin position="25"/>
        <end position="105"/>
    </location>
</feature>
<evidence type="ECO:0000256" key="5">
    <source>
        <dbReference type="ARBA" id="ARBA00022840"/>
    </source>
</evidence>
<dbReference type="STRING" id="418985.A0A1V9XUR5"/>
<evidence type="ECO:0000256" key="2">
    <source>
        <dbReference type="ARBA" id="ARBA00012937"/>
    </source>
</evidence>
<dbReference type="PROSITE" id="PS00180">
    <property type="entry name" value="GLNA_1"/>
    <property type="match status" value="1"/>
</dbReference>
<dbReference type="EMBL" id="MNPL01003937">
    <property type="protein sequence ID" value="OQR77098.1"/>
    <property type="molecule type" value="Genomic_DNA"/>
</dbReference>
<evidence type="ECO:0000256" key="1">
    <source>
        <dbReference type="ARBA" id="ARBA00009897"/>
    </source>
</evidence>
<dbReference type="Gene3D" id="3.30.590.10">
    <property type="entry name" value="Glutamine synthetase/guanido kinase, catalytic domain"/>
    <property type="match status" value="1"/>
</dbReference>
<reference evidence="8 9" key="1">
    <citation type="journal article" date="2017" name="Gigascience">
        <title>Draft genome of the honey bee ectoparasitic mite, Tropilaelaps mercedesae, is shaped by the parasitic life history.</title>
        <authorList>
            <person name="Dong X."/>
            <person name="Armstrong S.D."/>
            <person name="Xia D."/>
            <person name="Makepeace B.L."/>
            <person name="Darby A.C."/>
            <person name="Kadowaki T."/>
        </authorList>
    </citation>
    <scope>NUCLEOTIDE SEQUENCE [LARGE SCALE GENOMIC DNA]</scope>
    <source>
        <strain evidence="8">Wuxi-XJTLU</strain>
    </source>
</reference>
<evidence type="ECO:0000256" key="3">
    <source>
        <dbReference type="ARBA" id="ARBA00022598"/>
    </source>
</evidence>
<dbReference type="EC" id="6.3.1.2" evidence="2"/>
<evidence type="ECO:0000313" key="8">
    <source>
        <dbReference type="EMBL" id="OQR77098.1"/>
    </source>
</evidence>
<dbReference type="Gene3D" id="3.10.20.70">
    <property type="entry name" value="Glutamine synthetase, N-terminal domain"/>
    <property type="match status" value="1"/>
</dbReference>
<dbReference type="OrthoDB" id="1936100at2759"/>
<keyword evidence="3" id="KW-0436">Ligase</keyword>
<dbReference type="PANTHER" id="PTHR20852">
    <property type="entry name" value="GLUTAMINE SYNTHETASE"/>
    <property type="match status" value="1"/>
</dbReference>
<gene>
    <name evidence="8" type="ORF">BIW11_07330</name>
</gene>
<evidence type="ECO:0000256" key="4">
    <source>
        <dbReference type="ARBA" id="ARBA00022741"/>
    </source>
</evidence>
<evidence type="ECO:0000313" key="9">
    <source>
        <dbReference type="Proteomes" id="UP000192247"/>
    </source>
</evidence>